<evidence type="ECO:0000259" key="7">
    <source>
        <dbReference type="Pfam" id="PF08281"/>
    </source>
</evidence>
<dbReference type="InterPro" id="IPR013324">
    <property type="entry name" value="RNA_pol_sigma_r3/r4-like"/>
</dbReference>
<feature type="domain" description="RNA polymerase sigma-70 region 2" evidence="6">
    <location>
        <begin position="49"/>
        <end position="118"/>
    </location>
</feature>
<comment type="caution">
    <text evidence="8">The sequence shown here is derived from an EMBL/GenBank/DDBJ whole genome shotgun (WGS) entry which is preliminary data.</text>
</comment>
<dbReference type="Pfam" id="PF08281">
    <property type="entry name" value="Sigma70_r4_2"/>
    <property type="match status" value="1"/>
</dbReference>
<gene>
    <name evidence="8" type="ORF">SMD27_16635</name>
</gene>
<evidence type="ECO:0000256" key="4">
    <source>
        <dbReference type="ARBA" id="ARBA00023125"/>
    </source>
</evidence>
<organism evidence="8 9">
    <name type="scientific">Dongia soli</name>
    <dbReference type="NCBI Taxonomy" id="600628"/>
    <lineage>
        <taxon>Bacteria</taxon>
        <taxon>Pseudomonadati</taxon>
        <taxon>Pseudomonadota</taxon>
        <taxon>Alphaproteobacteria</taxon>
        <taxon>Rhodospirillales</taxon>
        <taxon>Dongiaceae</taxon>
        <taxon>Dongia</taxon>
    </lineage>
</organism>
<dbReference type="InterPro" id="IPR039425">
    <property type="entry name" value="RNA_pol_sigma-70-like"/>
</dbReference>
<dbReference type="InterPro" id="IPR036388">
    <property type="entry name" value="WH-like_DNA-bd_sf"/>
</dbReference>
<keyword evidence="5" id="KW-0804">Transcription</keyword>
<evidence type="ECO:0000256" key="2">
    <source>
        <dbReference type="ARBA" id="ARBA00023015"/>
    </source>
</evidence>
<dbReference type="SUPFAM" id="SSF88946">
    <property type="entry name" value="Sigma2 domain of RNA polymerase sigma factors"/>
    <property type="match status" value="1"/>
</dbReference>
<dbReference type="RefSeq" id="WP_320509535.1">
    <property type="nucleotide sequence ID" value="NZ_JAXCLW010000004.1"/>
</dbReference>
<dbReference type="InterPro" id="IPR013325">
    <property type="entry name" value="RNA_pol_sigma_r2"/>
</dbReference>
<dbReference type="PANTHER" id="PTHR43133">
    <property type="entry name" value="RNA POLYMERASE ECF-TYPE SIGMA FACTO"/>
    <property type="match status" value="1"/>
</dbReference>
<comment type="similarity">
    <text evidence="1">Belongs to the sigma-70 factor family. ECF subfamily.</text>
</comment>
<dbReference type="Gene3D" id="1.10.10.10">
    <property type="entry name" value="Winged helix-like DNA-binding domain superfamily/Winged helix DNA-binding domain"/>
    <property type="match status" value="1"/>
</dbReference>
<proteinExistence type="inferred from homology"/>
<reference evidence="8 9" key="1">
    <citation type="journal article" date="2016" name="Antonie Van Leeuwenhoek">
        <title>Dongia soli sp. nov., isolated from soil from Dokdo, Korea.</title>
        <authorList>
            <person name="Kim D.U."/>
            <person name="Lee H."/>
            <person name="Kim H."/>
            <person name="Kim S.G."/>
            <person name="Ka J.O."/>
        </authorList>
    </citation>
    <scope>NUCLEOTIDE SEQUENCE [LARGE SCALE GENOMIC DNA]</scope>
    <source>
        <strain evidence="8 9">D78</strain>
    </source>
</reference>
<evidence type="ECO:0000256" key="5">
    <source>
        <dbReference type="ARBA" id="ARBA00023163"/>
    </source>
</evidence>
<dbReference type="Pfam" id="PF04542">
    <property type="entry name" value="Sigma70_r2"/>
    <property type="match status" value="1"/>
</dbReference>
<sequence length="207" mass="22910">MAQVSISGALNSTFLQEAPKAKSSRTATSAADSWGLLLVSGGDANPSIYAKLLKDIRAWLRRFYASRLPLDHIEDAVQETLIAMHERRYSYDAGRPFRPWLIGIASHKRLDHLRASARRAEVELSVDIEDDRNEEAMTSRIALSQLLTTLNPAQREVIHLVKIEGFTIEEASMKTGQSISLVKVNIHRGLAKASQAAKRNPVSVPAK</sequence>
<dbReference type="EMBL" id="JAXCLW010000004">
    <property type="protein sequence ID" value="MDY0884473.1"/>
    <property type="molecule type" value="Genomic_DNA"/>
</dbReference>
<name>A0ABU5EDM4_9PROT</name>
<dbReference type="InterPro" id="IPR007627">
    <property type="entry name" value="RNA_pol_sigma70_r2"/>
</dbReference>
<evidence type="ECO:0000256" key="3">
    <source>
        <dbReference type="ARBA" id="ARBA00023082"/>
    </source>
</evidence>
<dbReference type="Proteomes" id="UP001279642">
    <property type="component" value="Unassembled WGS sequence"/>
</dbReference>
<dbReference type="NCBIfam" id="TIGR02937">
    <property type="entry name" value="sigma70-ECF"/>
    <property type="match status" value="1"/>
</dbReference>
<protein>
    <submittedName>
        <fullName evidence="8">Sigma-70 family RNA polymerase sigma factor</fullName>
    </submittedName>
</protein>
<dbReference type="PANTHER" id="PTHR43133:SF58">
    <property type="entry name" value="ECF RNA POLYMERASE SIGMA FACTOR SIGD"/>
    <property type="match status" value="1"/>
</dbReference>
<keyword evidence="4" id="KW-0238">DNA-binding</keyword>
<dbReference type="CDD" id="cd06171">
    <property type="entry name" value="Sigma70_r4"/>
    <property type="match status" value="1"/>
</dbReference>
<evidence type="ECO:0000256" key="1">
    <source>
        <dbReference type="ARBA" id="ARBA00010641"/>
    </source>
</evidence>
<dbReference type="InterPro" id="IPR014284">
    <property type="entry name" value="RNA_pol_sigma-70_dom"/>
</dbReference>
<keyword evidence="3" id="KW-0731">Sigma factor</keyword>
<evidence type="ECO:0000259" key="6">
    <source>
        <dbReference type="Pfam" id="PF04542"/>
    </source>
</evidence>
<dbReference type="SUPFAM" id="SSF88659">
    <property type="entry name" value="Sigma3 and sigma4 domains of RNA polymerase sigma factors"/>
    <property type="match status" value="1"/>
</dbReference>
<keyword evidence="2" id="KW-0805">Transcription regulation</keyword>
<keyword evidence="9" id="KW-1185">Reference proteome</keyword>
<accession>A0ABU5EDM4</accession>
<evidence type="ECO:0000313" key="8">
    <source>
        <dbReference type="EMBL" id="MDY0884473.1"/>
    </source>
</evidence>
<feature type="domain" description="RNA polymerase sigma factor 70 region 4 type 2" evidence="7">
    <location>
        <begin position="142"/>
        <end position="192"/>
    </location>
</feature>
<dbReference type="InterPro" id="IPR013249">
    <property type="entry name" value="RNA_pol_sigma70_r4_t2"/>
</dbReference>
<dbReference type="Gene3D" id="1.10.1740.10">
    <property type="match status" value="1"/>
</dbReference>
<evidence type="ECO:0000313" key="9">
    <source>
        <dbReference type="Proteomes" id="UP001279642"/>
    </source>
</evidence>